<organism evidence="1 2">
    <name type="scientific">Brassica napus</name>
    <name type="common">Rape</name>
    <dbReference type="NCBI Taxonomy" id="3708"/>
    <lineage>
        <taxon>Eukaryota</taxon>
        <taxon>Viridiplantae</taxon>
        <taxon>Streptophyta</taxon>
        <taxon>Embryophyta</taxon>
        <taxon>Tracheophyta</taxon>
        <taxon>Spermatophyta</taxon>
        <taxon>Magnoliopsida</taxon>
        <taxon>eudicotyledons</taxon>
        <taxon>Gunneridae</taxon>
        <taxon>Pentapetalae</taxon>
        <taxon>rosids</taxon>
        <taxon>malvids</taxon>
        <taxon>Brassicales</taxon>
        <taxon>Brassicaceae</taxon>
        <taxon>Brassiceae</taxon>
        <taxon>Brassica</taxon>
    </lineage>
</organism>
<dbReference type="AlphaFoldDB" id="A0A078JFJ8"/>
<dbReference type="PaxDb" id="3708-A0A078JFJ8"/>
<evidence type="ECO:0000313" key="1">
    <source>
        <dbReference type="EMBL" id="CDY64406.1"/>
    </source>
</evidence>
<protein>
    <submittedName>
        <fullName evidence="1">BnaC02g47910D protein</fullName>
    </submittedName>
</protein>
<dbReference type="Proteomes" id="UP000028999">
    <property type="component" value="Unassembled WGS sequence"/>
</dbReference>
<sequence length="110" mass="12264">MLDEYLFSQVSGTQIKGRSAASPSGANFDTTFSSIDDFNYLHNKSMTTTTAHRQSSMQGLGQVLVVIHSSSLALFCYFNYFHKLCIESDAITRRFAWASLAEVSDGKFLF</sequence>
<proteinExistence type="predicted"/>
<keyword evidence="2" id="KW-1185">Reference proteome</keyword>
<reference evidence="1 2" key="1">
    <citation type="journal article" date="2014" name="Science">
        <title>Plant genetics. Early allopolyploid evolution in the post-Neolithic Brassica napus oilseed genome.</title>
        <authorList>
            <person name="Chalhoub B."/>
            <person name="Denoeud F."/>
            <person name="Liu S."/>
            <person name="Parkin I.A."/>
            <person name="Tang H."/>
            <person name="Wang X."/>
            <person name="Chiquet J."/>
            <person name="Belcram H."/>
            <person name="Tong C."/>
            <person name="Samans B."/>
            <person name="Correa M."/>
            <person name="Da Silva C."/>
            <person name="Just J."/>
            <person name="Falentin C."/>
            <person name="Koh C.S."/>
            <person name="Le Clainche I."/>
            <person name="Bernard M."/>
            <person name="Bento P."/>
            <person name="Noel B."/>
            <person name="Labadie K."/>
            <person name="Alberti A."/>
            <person name="Charles M."/>
            <person name="Arnaud D."/>
            <person name="Guo H."/>
            <person name="Daviaud C."/>
            <person name="Alamery S."/>
            <person name="Jabbari K."/>
            <person name="Zhao M."/>
            <person name="Edger P.P."/>
            <person name="Chelaifa H."/>
            <person name="Tack D."/>
            <person name="Lassalle G."/>
            <person name="Mestiri I."/>
            <person name="Schnel N."/>
            <person name="Le Paslier M.C."/>
            <person name="Fan G."/>
            <person name="Renault V."/>
            <person name="Bayer P.E."/>
            <person name="Golicz A.A."/>
            <person name="Manoli S."/>
            <person name="Lee T.H."/>
            <person name="Thi V.H."/>
            <person name="Chalabi S."/>
            <person name="Hu Q."/>
            <person name="Fan C."/>
            <person name="Tollenaere R."/>
            <person name="Lu Y."/>
            <person name="Battail C."/>
            <person name="Shen J."/>
            <person name="Sidebottom C.H."/>
            <person name="Wang X."/>
            <person name="Canaguier A."/>
            <person name="Chauveau A."/>
            <person name="Berard A."/>
            <person name="Deniot G."/>
            <person name="Guan M."/>
            <person name="Liu Z."/>
            <person name="Sun F."/>
            <person name="Lim Y.P."/>
            <person name="Lyons E."/>
            <person name="Town C.D."/>
            <person name="Bancroft I."/>
            <person name="Wang X."/>
            <person name="Meng J."/>
            <person name="Ma J."/>
            <person name="Pires J.C."/>
            <person name="King G.J."/>
            <person name="Brunel D."/>
            <person name="Delourme R."/>
            <person name="Renard M."/>
            <person name="Aury J.M."/>
            <person name="Adams K.L."/>
            <person name="Batley J."/>
            <person name="Snowdon R.J."/>
            <person name="Tost J."/>
            <person name="Edwards D."/>
            <person name="Zhou Y."/>
            <person name="Hua W."/>
            <person name="Sharpe A.G."/>
            <person name="Paterson A.H."/>
            <person name="Guan C."/>
            <person name="Wincker P."/>
        </authorList>
    </citation>
    <scope>NUCLEOTIDE SEQUENCE [LARGE SCALE GENOMIC DNA]</scope>
    <source>
        <strain evidence="2">cv. Darmor-bzh</strain>
    </source>
</reference>
<dbReference type="EMBL" id="LK034456">
    <property type="protein sequence ID" value="CDY64406.1"/>
    <property type="molecule type" value="Genomic_DNA"/>
</dbReference>
<name>A0A078JFJ8_BRANA</name>
<gene>
    <name evidence="1" type="primary">BnaC02g47910D</name>
    <name evidence="1" type="ORF">GSBRNA2T00041193001</name>
</gene>
<evidence type="ECO:0000313" key="2">
    <source>
        <dbReference type="Proteomes" id="UP000028999"/>
    </source>
</evidence>
<dbReference type="Gramene" id="CDY64406">
    <property type="protein sequence ID" value="CDY64406"/>
    <property type="gene ID" value="GSBRNA2T00041193001"/>
</dbReference>
<accession>A0A078JFJ8</accession>